<evidence type="ECO:0000259" key="1">
    <source>
        <dbReference type="Pfam" id="PF00534"/>
    </source>
</evidence>
<sequence length="383" mass="43110">MPKLLIVATTALFFTEFLLPYATHFRRLGWRVDGAAAGAPDCKEAQAAFDRLFHVPMSRSPLDPRNLPLGMRTLRALVEREGYDIVHVHTPIAAFVTRMALRRWQAQGQGRLIYTAHGFHFHPRGHPVKNALFYSLERLASPFTDYLVVMNEADRRAAERLVGPARTVYMPGIGVDLDFYGRPTPLEAVARFRASLGLEPEQPYFLMIAEFIPRKRHRDALRAFSLLPRQEAHLVLAGQGPLLEEMKALAARLGIAKRVHFLGFRRDIPTLIQGAVATLLPSEQEGLPRAIMESFCLGVPAIGADVRGIHELLREGAGLLHPVGDVQALARAMQFVLEHPQESRQMGQTGQERVKAYDLRNLLHLHEELYHRALQPKPIPQRV</sequence>
<dbReference type="PANTHER" id="PTHR12526">
    <property type="entry name" value="GLYCOSYLTRANSFERASE"/>
    <property type="match status" value="1"/>
</dbReference>
<dbReference type="OrthoDB" id="9814612at2"/>
<dbReference type="InterPro" id="IPR028098">
    <property type="entry name" value="Glyco_trans_4-like_N"/>
</dbReference>
<dbReference type="GO" id="GO:0016757">
    <property type="term" value="F:glycosyltransferase activity"/>
    <property type="evidence" value="ECO:0007669"/>
    <property type="project" value="UniProtKB-KW"/>
</dbReference>
<keyword evidence="4" id="KW-1185">Reference proteome</keyword>
<gene>
    <name evidence="3" type="primary">epsD</name>
    <name evidence="3" type="ORF">Mlute_00257</name>
</gene>
<dbReference type="PANTHER" id="PTHR12526:SF636">
    <property type="entry name" value="BLL3647 PROTEIN"/>
    <property type="match status" value="1"/>
</dbReference>
<comment type="caution">
    <text evidence="3">The sequence shown here is derived from an EMBL/GenBank/DDBJ whole genome shotgun (WGS) entry which is preliminary data.</text>
</comment>
<dbReference type="AlphaFoldDB" id="A0A399F4F3"/>
<feature type="domain" description="Glycosyl transferase family 1" evidence="1">
    <location>
        <begin position="192"/>
        <end position="352"/>
    </location>
</feature>
<dbReference type="Gene3D" id="3.40.50.2000">
    <property type="entry name" value="Glycogen Phosphorylase B"/>
    <property type="match status" value="2"/>
</dbReference>
<organism evidence="3 4">
    <name type="scientific">Meiothermus luteus</name>
    <dbReference type="NCBI Taxonomy" id="2026184"/>
    <lineage>
        <taxon>Bacteria</taxon>
        <taxon>Thermotogati</taxon>
        <taxon>Deinococcota</taxon>
        <taxon>Deinococci</taxon>
        <taxon>Thermales</taxon>
        <taxon>Thermaceae</taxon>
        <taxon>Meiothermus</taxon>
    </lineage>
</organism>
<dbReference type="InterPro" id="IPR001296">
    <property type="entry name" value="Glyco_trans_1"/>
</dbReference>
<feature type="domain" description="Glycosyltransferase subfamily 4-like N-terminal" evidence="2">
    <location>
        <begin position="22"/>
        <end position="178"/>
    </location>
</feature>
<proteinExistence type="predicted"/>
<keyword evidence="3" id="KW-0808">Transferase</keyword>
<name>A0A399F4F3_9DEIN</name>
<evidence type="ECO:0000259" key="2">
    <source>
        <dbReference type="Pfam" id="PF13439"/>
    </source>
</evidence>
<dbReference type="Proteomes" id="UP000265800">
    <property type="component" value="Unassembled WGS sequence"/>
</dbReference>
<dbReference type="EC" id="2.4.-.-" evidence="3"/>
<protein>
    <submittedName>
        <fullName evidence="3">Putative glycosyltransferase EpsD</fullName>
        <ecNumber evidence="3">2.4.-.-</ecNumber>
    </submittedName>
</protein>
<keyword evidence="3" id="KW-0328">Glycosyltransferase</keyword>
<dbReference type="EMBL" id="QWKZ01000004">
    <property type="protein sequence ID" value="RIH89742.1"/>
    <property type="molecule type" value="Genomic_DNA"/>
</dbReference>
<evidence type="ECO:0000313" key="3">
    <source>
        <dbReference type="EMBL" id="RIH89742.1"/>
    </source>
</evidence>
<dbReference type="Pfam" id="PF00534">
    <property type="entry name" value="Glycos_transf_1"/>
    <property type="match status" value="1"/>
</dbReference>
<dbReference type="Pfam" id="PF13439">
    <property type="entry name" value="Glyco_transf_4"/>
    <property type="match status" value="1"/>
</dbReference>
<evidence type="ECO:0000313" key="4">
    <source>
        <dbReference type="Proteomes" id="UP000265800"/>
    </source>
</evidence>
<dbReference type="RefSeq" id="WP_119358964.1">
    <property type="nucleotide sequence ID" value="NZ_QWKZ01000004.1"/>
</dbReference>
<dbReference type="SUPFAM" id="SSF53756">
    <property type="entry name" value="UDP-Glycosyltransferase/glycogen phosphorylase"/>
    <property type="match status" value="1"/>
</dbReference>
<reference evidence="3 4" key="1">
    <citation type="submission" date="2018-08" db="EMBL/GenBank/DDBJ databases">
        <title>Meiothermus luteus KCTC 52599 genome sequencing project.</title>
        <authorList>
            <person name="Da Costa M.S."/>
            <person name="Albuquerque L."/>
            <person name="Raposo P."/>
            <person name="Froufe H.J.C."/>
            <person name="Barroso C.S."/>
            <person name="Egas C."/>
        </authorList>
    </citation>
    <scope>NUCLEOTIDE SEQUENCE [LARGE SCALE GENOMIC DNA]</scope>
    <source>
        <strain evidence="3 4">KCTC 52599</strain>
    </source>
</reference>
<accession>A0A399F4F3</accession>